<dbReference type="Proteomes" id="UP000192907">
    <property type="component" value="Unassembled WGS sequence"/>
</dbReference>
<protein>
    <submittedName>
        <fullName evidence="1">Uncharacterized protein</fullName>
    </submittedName>
</protein>
<dbReference type="AlphaFoldDB" id="A0A1Y6CM44"/>
<keyword evidence="2" id="KW-1185">Reference proteome</keyword>
<reference evidence="2" key="1">
    <citation type="submission" date="2017-04" db="EMBL/GenBank/DDBJ databases">
        <authorList>
            <person name="Varghese N."/>
            <person name="Submissions S."/>
        </authorList>
    </citation>
    <scope>NUCLEOTIDE SEQUENCE [LARGE SCALE GENOMIC DNA]</scope>
    <source>
        <strain evidence="2">RKEM611</strain>
    </source>
</reference>
<evidence type="ECO:0000313" key="2">
    <source>
        <dbReference type="Proteomes" id="UP000192907"/>
    </source>
</evidence>
<sequence length="204" mass="22591">MTLFSNATGFVGKLMGILILITLSSNSYGETWSQSFGLDPYHSLEVDSGILDYVVTGVGVRAEGGRITTLRIQGREILENGELGPRRMFYFGRSPQHALEVWYEAGPYQVITGLGFRAVPGNVTTMDVEVSQYFDDSMEVEYLKRVRVGRDPNHSLEVYASTLDTTSDPRKTVLSGLGLREYNGKYDDDEALFSIVGLVSDDPL</sequence>
<proteinExistence type="predicted"/>
<dbReference type="EMBL" id="FWZT01000027">
    <property type="protein sequence ID" value="SMF73130.1"/>
    <property type="molecule type" value="Genomic_DNA"/>
</dbReference>
<name>A0A1Y6CM44_9BACT</name>
<organism evidence="1 2">
    <name type="scientific">Pseudobacteriovorax antillogorgiicola</name>
    <dbReference type="NCBI Taxonomy" id="1513793"/>
    <lineage>
        <taxon>Bacteria</taxon>
        <taxon>Pseudomonadati</taxon>
        <taxon>Bdellovibrionota</taxon>
        <taxon>Oligoflexia</taxon>
        <taxon>Oligoflexales</taxon>
        <taxon>Pseudobacteriovoracaceae</taxon>
        <taxon>Pseudobacteriovorax</taxon>
    </lineage>
</organism>
<accession>A0A1Y6CM44</accession>
<evidence type="ECO:0000313" key="1">
    <source>
        <dbReference type="EMBL" id="SMF73130.1"/>
    </source>
</evidence>
<dbReference type="RefSeq" id="WP_132324477.1">
    <property type="nucleotide sequence ID" value="NZ_FWZT01000027.1"/>
</dbReference>
<gene>
    <name evidence="1" type="ORF">SAMN06296036_12769</name>
</gene>